<dbReference type="AlphaFoldDB" id="A0A292II94"/>
<dbReference type="CDD" id="cd06590">
    <property type="entry name" value="RNase_HII_bacteria_HIII_like"/>
    <property type="match status" value="1"/>
</dbReference>
<dbReference type="GO" id="GO:0032299">
    <property type="term" value="C:ribonuclease H2 complex"/>
    <property type="evidence" value="ECO:0007669"/>
    <property type="project" value="TreeGrafter"/>
</dbReference>
<dbReference type="EC" id="3.1.26.4" evidence="13"/>
<evidence type="ECO:0000256" key="2">
    <source>
        <dbReference type="ARBA" id="ARBA00001946"/>
    </source>
</evidence>
<comment type="subcellular location">
    <subcellularLocation>
        <location evidence="4">Cytoplasm</location>
    </subcellularLocation>
</comment>
<keyword evidence="10 12" id="KW-0378">Hydrolase</keyword>
<dbReference type="Proteomes" id="UP000261764">
    <property type="component" value="Chromosome I"/>
</dbReference>
<keyword evidence="7 12" id="KW-0540">Nuclease</keyword>
<dbReference type="InterPro" id="IPR001352">
    <property type="entry name" value="RNase_HII/HIII"/>
</dbReference>
<evidence type="ECO:0000256" key="3">
    <source>
        <dbReference type="ARBA" id="ARBA00004065"/>
    </source>
</evidence>
<feature type="binding site" evidence="12">
    <location>
        <position position="214"/>
    </location>
    <ligand>
        <name>a divalent metal cation</name>
        <dbReference type="ChEBI" id="CHEBI:60240"/>
    </ligand>
</feature>
<keyword evidence="6" id="KW-0963">Cytoplasm</keyword>
<dbReference type="KEGG" id="mamp:MAMA39_01930"/>
<evidence type="ECO:0000256" key="13">
    <source>
        <dbReference type="RuleBase" id="RU003515"/>
    </source>
</evidence>
<name>A0A292II94_9MOLU</name>
<keyword evidence="16" id="KW-1185">Reference proteome</keyword>
<evidence type="ECO:0000256" key="7">
    <source>
        <dbReference type="ARBA" id="ARBA00022722"/>
    </source>
</evidence>
<comment type="catalytic activity">
    <reaction evidence="1 12 13">
        <text>Endonucleolytic cleavage to 5'-phosphomonoester.</text>
        <dbReference type="EC" id="3.1.26.4"/>
    </reaction>
</comment>
<evidence type="ECO:0000256" key="12">
    <source>
        <dbReference type="PROSITE-ProRule" id="PRU01319"/>
    </source>
</evidence>
<dbReference type="InterPro" id="IPR012295">
    <property type="entry name" value="TBP_dom_sf"/>
</dbReference>
<protein>
    <recommendedName>
        <fullName evidence="13">Ribonuclease</fullName>
        <ecNumber evidence="13">3.1.26.4</ecNumber>
    </recommendedName>
</protein>
<dbReference type="GO" id="GO:0005737">
    <property type="term" value="C:cytoplasm"/>
    <property type="evidence" value="ECO:0007669"/>
    <property type="project" value="UniProtKB-SubCell"/>
</dbReference>
<dbReference type="EMBL" id="HG937516">
    <property type="protein sequence ID" value="CDN40316.1"/>
    <property type="molecule type" value="Genomic_DNA"/>
</dbReference>
<dbReference type="Pfam" id="PF11858">
    <property type="entry name" value="DUF3378"/>
    <property type="match status" value="1"/>
</dbReference>
<dbReference type="RefSeq" id="WP_343251660.1">
    <property type="nucleotide sequence ID" value="NZ_HG937516.1"/>
</dbReference>
<evidence type="ECO:0000256" key="11">
    <source>
        <dbReference type="ARBA" id="ARBA00022842"/>
    </source>
</evidence>
<reference evidence="15 16" key="1">
    <citation type="journal article" date="2015" name="Clin. Infect. Dis.">
        <title>Genomic Investigations unmask Mycoplasma amphoriforme, a new respiratory pathogen.</title>
        <authorList>
            <person name="Gillespie S.H."/>
            <person name="Ling C.L."/>
            <person name="Oravcova K."/>
            <person name="Pinheiro M."/>
            <person name="Wells L."/>
            <person name="Bryant J.M."/>
            <person name="McHugh T.D."/>
            <person name="Bebear C."/>
            <person name="Webster D."/>
            <person name="Harris S.R."/>
            <person name="Seth-Smith H.M."/>
            <person name="Thomson N.R."/>
        </authorList>
    </citation>
    <scope>NUCLEOTIDE SEQUENCE [LARGE SCALE GENOMIC DNA]</scope>
    <source>
        <strain evidence="15 16">A39</strain>
    </source>
</reference>
<evidence type="ECO:0000256" key="4">
    <source>
        <dbReference type="ARBA" id="ARBA00004496"/>
    </source>
</evidence>
<dbReference type="SUPFAM" id="SSF53098">
    <property type="entry name" value="Ribonuclease H-like"/>
    <property type="match status" value="1"/>
</dbReference>
<sequence>MKTYTQKLSKDEIVQIKKEFAVFQVRTNNPNLYFCFKYENVTISIYRTGSILFQGNYVDKVVKFVLAKHDESKRIPEVNAKSNTPFKKKNYEPLFSMEVNEIGCDEVGVGDYFGGMVMCVAYVNENQKKDLQKIGVQDSKKLNDQQISTIAIKLIDQLQITYAVSNYIALEYNNLYDKYQNSHILKTLGHNQALTKLLNANSNIKLTNTRIIMDQYVSKQHYYNYLAKINVTNPVRINTFETKADSKYLSVAAASIIARYVWLNEIDKMSKKYQIPIFLGASNPKILTIAKKIYQDYGINELKKCVKLHFSFTDKITVN</sequence>
<dbReference type="InterPro" id="IPR024568">
    <property type="entry name" value="RNase_HIII_N"/>
</dbReference>
<proteinExistence type="inferred from homology"/>
<dbReference type="GO" id="GO:0043137">
    <property type="term" value="P:DNA replication, removal of RNA primer"/>
    <property type="evidence" value="ECO:0007669"/>
    <property type="project" value="TreeGrafter"/>
</dbReference>
<comment type="cofactor">
    <cofactor evidence="2">
        <name>Mg(2+)</name>
        <dbReference type="ChEBI" id="CHEBI:18420"/>
    </cofactor>
</comment>
<keyword evidence="11" id="KW-0460">Magnesium</keyword>
<dbReference type="InterPro" id="IPR036397">
    <property type="entry name" value="RNaseH_sf"/>
</dbReference>
<dbReference type="GO" id="GO:0004523">
    <property type="term" value="F:RNA-DNA hybrid ribonuclease activity"/>
    <property type="evidence" value="ECO:0007669"/>
    <property type="project" value="UniProtKB-UniRule"/>
</dbReference>
<gene>
    <name evidence="15" type="ORF">MAMA39_01930</name>
</gene>
<comment type="function">
    <text evidence="3 13">Endonuclease that specifically degrades the RNA of RNA-DNA hybrids.</text>
</comment>
<feature type="binding site" evidence="12">
    <location>
        <position position="106"/>
    </location>
    <ligand>
        <name>a divalent metal cation</name>
        <dbReference type="ChEBI" id="CHEBI:60240"/>
    </ligand>
</feature>
<evidence type="ECO:0000256" key="10">
    <source>
        <dbReference type="ARBA" id="ARBA00022801"/>
    </source>
</evidence>
<dbReference type="PIRSF" id="PIRSF037748">
    <property type="entry name" value="RnhC"/>
    <property type="match status" value="1"/>
</dbReference>
<dbReference type="InterPro" id="IPR004641">
    <property type="entry name" value="RNase_HIII"/>
</dbReference>
<dbReference type="GO" id="GO:0046872">
    <property type="term" value="F:metal ion binding"/>
    <property type="evidence" value="ECO:0007669"/>
    <property type="project" value="UniProtKB-KW"/>
</dbReference>
<evidence type="ECO:0000256" key="1">
    <source>
        <dbReference type="ARBA" id="ARBA00000077"/>
    </source>
</evidence>
<evidence type="ECO:0000259" key="14">
    <source>
        <dbReference type="PROSITE" id="PS51975"/>
    </source>
</evidence>
<evidence type="ECO:0000256" key="9">
    <source>
        <dbReference type="ARBA" id="ARBA00022759"/>
    </source>
</evidence>
<dbReference type="InterPro" id="IPR024567">
    <property type="entry name" value="RNase_HII/HIII_dom"/>
</dbReference>
<feature type="domain" description="RNase H type-2" evidence="14">
    <location>
        <begin position="99"/>
        <end position="319"/>
    </location>
</feature>
<keyword evidence="9 12" id="KW-0255">Endonuclease</keyword>
<evidence type="ECO:0000256" key="5">
    <source>
        <dbReference type="ARBA" id="ARBA00008378"/>
    </source>
</evidence>
<keyword evidence="8 12" id="KW-0479">Metal-binding</keyword>
<dbReference type="Gene3D" id="3.30.420.10">
    <property type="entry name" value="Ribonuclease H-like superfamily/Ribonuclease H"/>
    <property type="match status" value="1"/>
</dbReference>
<dbReference type="InterPro" id="IPR012337">
    <property type="entry name" value="RNaseH-like_sf"/>
</dbReference>
<dbReference type="Gene3D" id="3.30.310.10">
    <property type="entry name" value="TATA-Binding Protein"/>
    <property type="match status" value="1"/>
</dbReference>
<accession>A0A292II94</accession>
<comment type="similarity">
    <text evidence="5">Belongs to the RNase HII family. RnhC subfamily.</text>
</comment>
<evidence type="ECO:0000313" key="15">
    <source>
        <dbReference type="EMBL" id="CDN40316.1"/>
    </source>
</evidence>
<dbReference type="PROSITE" id="PS51975">
    <property type="entry name" value="RNASE_H_2"/>
    <property type="match status" value="1"/>
</dbReference>
<organism evidence="15 16">
    <name type="scientific">Mycoplasma amphoriforme A39</name>
    <dbReference type="NCBI Taxonomy" id="572419"/>
    <lineage>
        <taxon>Bacteria</taxon>
        <taxon>Bacillati</taxon>
        <taxon>Mycoplasmatota</taxon>
        <taxon>Mollicutes</taxon>
        <taxon>Mycoplasmataceae</taxon>
        <taxon>Mycoplasma</taxon>
    </lineage>
</organism>
<evidence type="ECO:0000256" key="6">
    <source>
        <dbReference type="ARBA" id="ARBA00022490"/>
    </source>
</evidence>
<dbReference type="NCBIfam" id="TIGR00716">
    <property type="entry name" value="rnhC"/>
    <property type="match status" value="1"/>
</dbReference>
<dbReference type="GO" id="GO:0003723">
    <property type="term" value="F:RNA binding"/>
    <property type="evidence" value="ECO:0007669"/>
    <property type="project" value="UniProtKB-UniRule"/>
</dbReference>
<dbReference type="GO" id="GO:0006298">
    <property type="term" value="P:mismatch repair"/>
    <property type="evidence" value="ECO:0007669"/>
    <property type="project" value="TreeGrafter"/>
</dbReference>
<comment type="cofactor">
    <cofactor evidence="12">
        <name>Mn(2+)</name>
        <dbReference type="ChEBI" id="CHEBI:29035"/>
    </cofactor>
    <cofactor evidence="12">
        <name>Mg(2+)</name>
        <dbReference type="ChEBI" id="CHEBI:18420"/>
    </cofactor>
    <text evidence="12">Manganese or magnesium. Binds 1 divalent metal ion per monomer in the absence of substrate. May bind a second metal ion after substrate binding.</text>
</comment>
<dbReference type="Pfam" id="PF01351">
    <property type="entry name" value="RNase_HII"/>
    <property type="match status" value="1"/>
</dbReference>
<feature type="binding site" evidence="12">
    <location>
        <position position="105"/>
    </location>
    <ligand>
        <name>a divalent metal cation</name>
        <dbReference type="ChEBI" id="CHEBI:60240"/>
    </ligand>
</feature>
<dbReference type="PANTHER" id="PTHR10954:SF23">
    <property type="entry name" value="RIBONUCLEASE"/>
    <property type="match status" value="1"/>
</dbReference>
<dbReference type="PANTHER" id="PTHR10954">
    <property type="entry name" value="RIBONUCLEASE H2 SUBUNIT A"/>
    <property type="match status" value="1"/>
</dbReference>
<evidence type="ECO:0000313" key="16">
    <source>
        <dbReference type="Proteomes" id="UP000261764"/>
    </source>
</evidence>
<evidence type="ECO:0000256" key="8">
    <source>
        <dbReference type="ARBA" id="ARBA00022723"/>
    </source>
</evidence>